<dbReference type="GO" id="GO:0003678">
    <property type="term" value="F:DNA helicase activity"/>
    <property type="evidence" value="ECO:0007669"/>
    <property type="project" value="UniProtKB-EC"/>
</dbReference>
<feature type="non-terminal residue" evidence="2">
    <location>
        <position position="1"/>
    </location>
</feature>
<evidence type="ECO:0000256" key="1">
    <source>
        <dbReference type="SAM" id="MobiDB-lite"/>
    </source>
</evidence>
<name>A0A3B0TZY5_9ZZZZ</name>
<accession>A0A3B0TZY5</accession>
<reference evidence="2" key="1">
    <citation type="submission" date="2018-06" db="EMBL/GenBank/DDBJ databases">
        <authorList>
            <person name="Zhirakovskaya E."/>
        </authorList>
    </citation>
    <scope>NUCLEOTIDE SEQUENCE</scope>
</reference>
<feature type="region of interest" description="Disordered" evidence="1">
    <location>
        <begin position="1"/>
        <end position="23"/>
    </location>
</feature>
<keyword evidence="2" id="KW-0378">Hydrolase</keyword>
<keyword evidence="2" id="KW-0547">Nucleotide-binding</keyword>
<gene>
    <name evidence="2" type="ORF">MNBD_ALPHA11-1572</name>
</gene>
<keyword evidence="2" id="KW-0347">Helicase</keyword>
<dbReference type="EC" id="3.6.4.12" evidence="2"/>
<evidence type="ECO:0000313" key="2">
    <source>
        <dbReference type="EMBL" id="VAW22320.1"/>
    </source>
</evidence>
<organism evidence="2">
    <name type="scientific">hydrothermal vent metagenome</name>
    <dbReference type="NCBI Taxonomy" id="652676"/>
    <lineage>
        <taxon>unclassified sequences</taxon>
        <taxon>metagenomes</taxon>
        <taxon>ecological metagenomes</taxon>
    </lineage>
</organism>
<keyword evidence="2" id="KW-0067">ATP-binding</keyword>
<sequence>QTPGWKRMQAQRSTRSSSSPKTIEGELVARSVDASSAALFSVGEKVLHLKFGEGEVQAVEGNKLTIEFASVGRKKVLESFVQKSA</sequence>
<dbReference type="GO" id="GO:0016787">
    <property type="term" value="F:hydrolase activity"/>
    <property type="evidence" value="ECO:0007669"/>
    <property type="project" value="UniProtKB-KW"/>
</dbReference>
<dbReference type="Pfam" id="PF21196">
    <property type="entry name" value="PcrA_UvrD_tudor"/>
    <property type="match status" value="1"/>
</dbReference>
<dbReference type="AlphaFoldDB" id="A0A3B0TZY5"/>
<protein>
    <submittedName>
        <fullName evidence="2">ATP-dependent DNA helicase UvrD/PcrA</fullName>
        <ecNumber evidence="2">3.6.4.12</ecNumber>
    </submittedName>
</protein>
<dbReference type="EMBL" id="UOEQ01000411">
    <property type="protein sequence ID" value="VAW22320.1"/>
    <property type="molecule type" value="Genomic_DNA"/>
</dbReference>
<proteinExistence type="predicted"/>
<feature type="compositionally biased region" description="Polar residues" evidence="1">
    <location>
        <begin position="10"/>
        <end position="21"/>
    </location>
</feature>